<keyword evidence="5" id="KW-0812">Transmembrane</keyword>
<evidence type="ECO:0000313" key="11">
    <source>
        <dbReference type="Proteomes" id="UP000018211"/>
    </source>
</evidence>
<evidence type="ECO:0000256" key="2">
    <source>
        <dbReference type="ARBA" id="ARBA00007613"/>
    </source>
</evidence>
<feature type="chain" id="PRO_5043618219" evidence="9">
    <location>
        <begin position="21"/>
        <end position="420"/>
    </location>
</feature>
<evidence type="ECO:0000256" key="9">
    <source>
        <dbReference type="SAM" id="SignalP"/>
    </source>
</evidence>
<protein>
    <submittedName>
        <fullName evidence="10">Outer membrane protein tolC</fullName>
    </submittedName>
</protein>
<keyword evidence="7" id="KW-0998">Cell outer membrane</keyword>
<evidence type="ECO:0000256" key="4">
    <source>
        <dbReference type="ARBA" id="ARBA00022452"/>
    </source>
</evidence>
<dbReference type="GO" id="GO:1990281">
    <property type="term" value="C:efflux pump complex"/>
    <property type="evidence" value="ECO:0007669"/>
    <property type="project" value="TreeGrafter"/>
</dbReference>
<evidence type="ECO:0000313" key="10">
    <source>
        <dbReference type="EMBL" id="CCO48632.1"/>
    </source>
</evidence>
<dbReference type="GO" id="GO:0015288">
    <property type="term" value="F:porin activity"/>
    <property type="evidence" value="ECO:0007669"/>
    <property type="project" value="TreeGrafter"/>
</dbReference>
<keyword evidence="9" id="KW-0732">Signal</keyword>
<feature type="coiled-coil region" evidence="8">
    <location>
        <begin position="129"/>
        <end position="156"/>
    </location>
</feature>
<dbReference type="GO" id="GO:0015562">
    <property type="term" value="F:efflux transmembrane transporter activity"/>
    <property type="evidence" value="ECO:0007669"/>
    <property type="project" value="InterPro"/>
</dbReference>
<dbReference type="GO" id="GO:0009279">
    <property type="term" value="C:cell outer membrane"/>
    <property type="evidence" value="ECO:0007669"/>
    <property type="project" value="UniProtKB-SubCell"/>
</dbReference>
<reference evidence="10 11" key="1">
    <citation type="journal article" date="2013" name="ISME J.">
        <title>Comparative genomics of pathogenic lineages of Vibrio nigripulchritudo identifies virulence-associated traits.</title>
        <authorList>
            <person name="Goudenege D."/>
            <person name="Labreuche Y."/>
            <person name="Krin E."/>
            <person name="Ansquer D."/>
            <person name="Mangenot S."/>
            <person name="Calteau A."/>
            <person name="Medigue C."/>
            <person name="Mazel D."/>
            <person name="Polz M.F."/>
            <person name="Le Roux F."/>
        </authorList>
    </citation>
    <scope>NUCLEOTIDE SEQUENCE [LARGE SCALE GENOMIC DNA]</scope>
    <source>
        <strain evidence="10 11">SOn1</strain>
    </source>
</reference>
<comment type="caution">
    <text evidence="10">The sequence shown here is derived from an EMBL/GenBank/DDBJ whole genome shotgun (WGS) entry which is preliminary data.</text>
</comment>
<dbReference type="EMBL" id="CAOF01000150">
    <property type="protein sequence ID" value="CCO48632.1"/>
    <property type="molecule type" value="Genomic_DNA"/>
</dbReference>
<feature type="signal peptide" evidence="9">
    <location>
        <begin position="1"/>
        <end position="20"/>
    </location>
</feature>
<evidence type="ECO:0000256" key="1">
    <source>
        <dbReference type="ARBA" id="ARBA00004442"/>
    </source>
</evidence>
<evidence type="ECO:0000256" key="6">
    <source>
        <dbReference type="ARBA" id="ARBA00023136"/>
    </source>
</evidence>
<accession>A0AAV2VVB4</accession>
<dbReference type="Proteomes" id="UP000018211">
    <property type="component" value="Unassembled WGS sequence"/>
</dbReference>
<sequence length="420" mass="46840">MVSRTLWLLSCIAVFGPAHALSIEEAWQAAKANNPELEQAALNIEKQENALDLNRSERLPSLSASANANWSQNGSNSNSVGATLGWTIWDSSLWTQLDSAEASVVVSKLELSKTRNELAKKLILAYLDVASAQGDLQLAENKRQETRKQRTIAEQRFQAGKVKSIDVEQMLANEVADQSHILNSQSKLAQAQLELHALILRDVDTVDQIRNDPLTEPKKQVESESDWIKLAKDNSPELLVAAQTIQVREFEKETAKSGYYPKLTGNLGYNQHGTDLSDNDVTAGLSLSIPIDLNGTIQNKVDTASLNIREAQLAMQMVEINIRKMVQRAYSQVDINWQQVMATQALIDSREKVLKTQQTLYSAGMIDASQLIDAHNDLYTARHQLKNNLYEYWRQRVELLAVAGQLDDDTMTLISQALES</sequence>
<evidence type="ECO:0000256" key="7">
    <source>
        <dbReference type="ARBA" id="ARBA00023237"/>
    </source>
</evidence>
<dbReference type="SUPFAM" id="SSF56954">
    <property type="entry name" value="Outer membrane efflux proteins (OEP)"/>
    <property type="match status" value="1"/>
</dbReference>
<dbReference type="RefSeq" id="WP_022613063.1">
    <property type="nucleotide sequence ID" value="NZ_LK391965.1"/>
</dbReference>
<evidence type="ECO:0000256" key="5">
    <source>
        <dbReference type="ARBA" id="ARBA00022692"/>
    </source>
</evidence>
<keyword evidence="3" id="KW-0813">Transport</keyword>
<dbReference type="Pfam" id="PF02321">
    <property type="entry name" value="OEP"/>
    <property type="match status" value="2"/>
</dbReference>
<keyword evidence="6" id="KW-0472">Membrane</keyword>
<dbReference type="PANTHER" id="PTHR30026">
    <property type="entry name" value="OUTER MEMBRANE PROTEIN TOLC"/>
    <property type="match status" value="1"/>
</dbReference>
<dbReference type="AlphaFoldDB" id="A0AAV2VVB4"/>
<evidence type="ECO:0000256" key="8">
    <source>
        <dbReference type="SAM" id="Coils"/>
    </source>
</evidence>
<dbReference type="PANTHER" id="PTHR30026:SF20">
    <property type="entry name" value="OUTER MEMBRANE PROTEIN TOLC"/>
    <property type="match status" value="1"/>
</dbReference>
<comment type="similarity">
    <text evidence="2">Belongs to the outer membrane factor (OMF) (TC 1.B.17) family.</text>
</comment>
<keyword evidence="8" id="KW-0175">Coiled coil</keyword>
<dbReference type="Gene3D" id="1.20.1600.10">
    <property type="entry name" value="Outer membrane efflux proteins (OEP)"/>
    <property type="match status" value="1"/>
</dbReference>
<dbReference type="InterPro" id="IPR003423">
    <property type="entry name" value="OMP_efflux"/>
</dbReference>
<keyword evidence="4" id="KW-1134">Transmembrane beta strand</keyword>
<evidence type="ECO:0000256" key="3">
    <source>
        <dbReference type="ARBA" id="ARBA00022448"/>
    </source>
</evidence>
<comment type="subcellular location">
    <subcellularLocation>
        <location evidence="1">Cell outer membrane</location>
    </subcellularLocation>
</comment>
<dbReference type="InterPro" id="IPR051906">
    <property type="entry name" value="TolC-like"/>
</dbReference>
<proteinExistence type="inferred from homology"/>
<organism evidence="10 11">
    <name type="scientific">Vibrio nigripulchritudo SOn1</name>
    <dbReference type="NCBI Taxonomy" id="1238450"/>
    <lineage>
        <taxon>Bacteria</taxon>
        <taxon>Pseudomonadati</taxon>
        <taxon>Pseudomonadota</taxon>
        <taxon>Gammaproteobacteria</taxon>
        <taxon>Vibrionales</taxon>
        <taxon>Vibrionaceae</taxon>
        <taxon>Vibrio</taxon>
    </lineage>
</organism>
<name>A0AAV2VVB4_9VIBR</name>
<gene>
    <name evidence="10" type="primary">tolC</name>
    <name evidence="10" type="ORF">VIBNISOn1_570022</name>
</gene>